<evidence type="ECO:0000313" key="3">
    <source>
        <dbReference type="Proteomes" id="UP001153076"/>
    </source>
</evidence>
<dbReference type="EMBL" id="JAKOGI010000438">
    <property type="protein sequence ID" value="KAJ8435035.1"/>
    <property type="molecule type" value="Genomic_DNA"/>
</dbReference>
<comment type="caution">
    <text evidence="2">The sequence shown here is derived from an EMBL/GenBank/DDBJ whole genome shotgun (WGS) entry which is preliminary data.</text>
</comment>
<sequence length="229" mass="25647">MLITTLNTVVEGMLVEEELAGEASAKTTGNWKGNYHNMNKKNNRSTNKEVHAPDRYIEYTPIGTTLSQSGGSIIKAGFTQASSPQTSTQLQALKSPSSQRFGYRSSDPHAMKLTRILLQVFKPSQVLRDLAIDLQASTPLRSHYCLSAQCDVWTLLAPYTMGHFDIVGSQHNEITAGSCHNRTFCHHLLLAQWDIIGRHHHESWRTPNLEALSGQVRFHVIGHHYGESW</sequence>
<name>A0A9Q1K1F9_9CARY</name>
<protein>
    <submittedName>
        <fullName evidence="2">Uncharacterized protein</fullName>
    </submittedName>
</protein>
<dbReference type="AlphaFoldDB" id="A0A9Q1K1F9"/>
<evidence type="ECO:0000256" key="1">
    <source>
        <dbReference type="SAM" id="MobiDB-lite"/>
    </source>
</evidence>
<proteinExistence type="predicted"/>
<gene>
    <name evidence="2" type="ORF">Cgig2_027244</name>
</gene>
<reference evidence="2" key="1">
    <citation type="submission" date="2022-04" db="EMBL/GenBank/DDBJ databases">
        <title>Carnegiea gigantea Genome sequencing and assembly v2.</title>
        <authorList>
            <person name="Copetti D."/>
            <person name="Sanderson M.J."/>
            <person name="Burquez A."/>
            <person name="Wojciechowski M.F."/>
        </authorList>
    </citation>
    <scope>NUCLEOTIDE SEQUENCE</scope>
    <source>
        <strain evidence="2">SGP5-SGP5p</strain>
        <tissue evidence="2">Aerial part</tissue>
    </source>
</reference>
<dbReference type="Proteomes" id="UP001153076">
    <property type="component" value="Unassembled WGS sequence"/>
</dbReference>
<evidence type="ECO:0000313" key="2">
    <source>
        <dbReference type="EMBL" id="KAJ8435035.1"/>
    </source>
</evidence>
<feature type="region of interest" description="Disordered" evidence="1">
    <location>
        <begin position="31"/>
        <end position="51"/>
    </location>
</feature>
<keyword evidence="3" id="KW-1185">Reference proteome</keyword>
<accession>A0A9Q1K1F9</accession>
<organism evidence="2 3">
    <name type="scientific">Carnegiea gigantea</name>
    <dbReference type="NCBI Taxonomy" id="171969"/>
    <lineage>
        <taxon>Eukaryota</taxon>
        <taxon>Viridiplantae</taxon>
        <taxon>Streptophyta</taxon>
        <taxon>Embryophyta</taxon>
        <taxon>Tracheophyta</taxon>
        <taxon>Spermatophyta</taxon>
        <taxon>Magnoliopsida</taxon>
        <taxon>eudicotyledons</taxon>
        <taxon>Gunneridae</taxon>
        <taxon>Pentapetalae</taxon>
        <taxon>Caryophyllales</taxon>
        <taxon>Cactineae</taxon>
        <taxon>Cactaceae</taxon>
        <taxon>Cactoideae</taxon>
        <taxon>Echinocereeae</taxon>
        <taxon>Carnegiea</taxon>
    </lineage>
</organism>